<feature type="active site" description="Proton donor/acceptor" evidence="7">
    <location>
        <position position="492"/>
    </location>
</feature>
<dbReference type="GO" id="GO:0004180">
    <property type="term" value="F:carboxypeptidase activity"/>
    <property type="evidence" value="ECO:0007669"/>
    <property type="project" value="UniProtKB-ARBA"/>
</dbReference>
<dbReference type="PANTHER" id="PTHR41533">
    <property type="entry name" value="L,D-TRANSPEPTIDASE HI_1667-RELATED"/>
    <property type="match status" value="1"/>
</dbReference>
<dbReference type="Pfam" id="PF03734">
    <property type="entry name" value="YkuD"/>
    <property type="match status" value="1"/>
</dbReference>
<dbReference type="SUPFAM" id="SSF47090">
    <property type="entry name" value="PGBD-like"/>
    <property type="match status" value="1"/>
</dbReference>
<dbReference type="GO" id="GO:0071555">
    <property type="term" value="P:cell wall organization"/>
    <property type="evidence" value="ECO:0007669"/>
    <property type="project" value="UniProtKB-UniRule"/>
</dbReference>
<evidence type="ECO:0000256" key="1">
    <source>
        <dbReference type="ARBA" id="ARBA00004752"/>
    </source>
</evidence>
<keyword evidence="6 7" id="KW-0961">Cell wall biogenesis/degradation</keyword>
<gene>
    <name evidence="9" type="ORF">AELL_1093</name>
    <name evidence="10" type="ORF">CP962_07670</name>
</gene>
<dbReference type="InterPro" id="IPR036365">
    <property type="entry name" value="PGBD-like_sf"/>
</dbReference>
<evidence type="ECO:0000256" key="5">
    <source>
        <dbReference type="ARBA" id="ARBA00022984"/>
    </source>
</evidence>
<keyword evidence="3" id="KW-0808">Transferase</keyword>
<evidence type="ECO:0000313" key="9">
    <source>
        <dbReference type="EMBL" id="AXX94763.1"/>
    </source>
</evidence>
<dbReference type="Gene3D" id="2.40.440.10">
    <property type="entry name" value="L,D-transpeptidase catalytic domain-like"/>
    <property type="match status" value="1"/>
</dbReference>
<dbReference type="Pfam" id="PF20142">
    <property type="entry name" value="Scaffold"/>
    <property type="match status" value="1"/>
</dbReference>
<dbReference type="PANTHER" id="PTHR41533:SF2">
    <property type="entry name" value="BLR7131 PROTEIN"/>
    <property type="match status" value="1"/>
</dbReference>
<reference evidence="9 11" key="2">
    <citation type="submission" date="2018-08" db="EMBL/GenBank/DDBJ databases">
        <title>Complete genome of the Arcobacter ellisii type strain LMG 26155.</title>
        <authorList>
            <person name="Miller W.G."/>
            <person name="Yee E."/>
            <person name="Bono J.L."/>
        </authorList>
    </citation>
    <scope>NUCLEOTIDE SEQUENCE [LARGE SCALE GENOMIC DNA]</scope>
    <source>
        <strain evidence="9 11">LMG 26155</strain>
    </source>
</reference>
<evidence type="ECO:0000313" key="12">
    <source>
        <dbReference type="Proteomes" id="UP000290588"/>
    </source>
</evidence>
<comment type="pathway">
    <text evidence="1 7">Cell wall biogenesis; peptidoglycan biosynthesis.</text>
</comment>
<keyword evidence="11" id="KW-1185">Reference proteome</keyword>
<dbReference type="Proteomes" id="UP000290588">
    <property type="component" value="Unassembled WGS sequence"/>
</dbReference>
<dbReference type="AlphaFoldDB" id="A0A347U7D5"/>
<dbReference type="GO" id="GO:0016740">
    <property type="term" value="F:transferase activity"/>
    <property type="evidence" value="ECO:0007669"/>
    <property type="project" value="UniProtKB-KW"/>
</dbReference>
<evidence type="ECO:0000313" key="11">
    <source>
        <dbReference type="Proteomes" id="UP000262582"/>
    </source>
</evidence>
<dbReference type="OrthoDB" id="9778545at2"/>
<keyword evidence="5 7" id="KW-0573">Peptidoglycan synthesis</keyword>
<dbReference type="InterPro" id="IPR002477">
    <property type="entry name" value="Peptidoglycan-bd-like"/>
</dbReference>
<dbReference type="EMBL" id="CP032097">
    <property type="protein sequence ID" value="AXX94763.1"/>
    <property type="molecule type" value="Genomic_DNA"/>
</dbReference>
<dbReference type="Proteomes" id="UP000262582">
    <property type="component" value="Chromosome"/>
</dbReference>
<dbReference type="RefSeq" id="WP_118916974.1">
    <property type="nucleotide sequence ID" value="NZ_CP032097.1"/>
</dbReference>
<dbReference type="Pfam" id="PF01471">
    <property type="entry name" value="PG_binding_1"/>
    <property type="match status" value="1"/>
</dbReference>
<dbReference type="SUPFAM" id="SSF141523">
    <property type="entry name" value="L,D-transpeptidase catalytic domain-like"/>
    <property type="match status" value="1"/>
</dbReference>
<dbReference type="EMBL" id="NXIG01000006">
    <property type="protein sequence ID" value="RXI30637.1"/>
    <property type="molecule type" value="Genomic_DNA"/>
</dbReference>
<dbReference type="GO" id="GO:0009252">
    <property type="term" value="P:peptidoglycan biosynthetic process"/>
    <property type="evidence" value="ECO:0007669"/>
    <property type="project" value="UniProtKB-UniPathway"/>
</dbReference>
<dbReference type="InterPro" id="IPR036366">
    <property type="entry name" value="PGBDSf"/>
</dbReference>
<evidence type="ECO:0000259" key="8">
    <source>
        <dbReference type="PROSITE" id="PS52029"/>
    </source>
</evidence>
<dbReference type="InterPro" id="IPR038063">
    <property type="entry name" value="Transpep_catalytic_dom"/>
</dbReference>
<dbReference type="GO" id="GO:0008360">
    <property type="term" value="P:regulation of cell shape"/>
    <property type="evidence" value="ECO:0007669"/>
    <property type="project" value="UniProtKB-UniRule"/>
</dbReference>
<accession>A0A347U7D5</accession>
<feature type="domain" description="L,D-TPase catalytic" evidence="8">
    <location>
        <begin position="354"/>
        <end position="534"/>
    </location>
</feature>
<organism evidence="10 12">
    <name type="scientific">Arcobacter ellisii</name>
    <dbReference type="NCBI Taxonomy" id="913109"/>
    <lineage>
        <taxon>Bacteria</taxon>
        <taxon>Pseudomonadati</taxon>
        <taxon>Campylobacterota</taxon>
        <taxon>Epsilonproteobacteria</taxon>
        <taxon>Campylobacterales</taxon>
        <taxon>Arcobacteraceae</taxon>
        <taxon>Arcobacter</taxon>
    </lineage>
</organism>
<reference evidence="10 12" key="1">
    <citation type="submission" date="2017-09" db="EMBL/GenBank/DDBJ databases">
        <title>Genomics of the genus Arcobacter.</title>
        <authorList>
            <person name="Perez-Cataluna A."/>
            <person name="Figueras M.J."/>
            <person name="Salas-Masso N."/>
        </authorList>
    </citation>
    <scope>NUCLEOTIDE SEQUENCE [LARGE SCALE GENOMIC DNA]</scope>
    <source>
        <strain evidence="10 12">CECT 7837</strain>
    </source>
</reference>
<feature type="active site" description="Nucleophile" evidence="7">
    <location>
        <position position="511"/>
    </location>
</feature>
<dbReference type="InterPro" id="IPR052905">
    <property type="entry name" value="LD-transpeptidase_YkuD-like"/>
</dbReference>
<dbReference type="CDD" id="cd16913">
    <property type="entry name" value="YkuD_like"/>
    <property type="match status" value="1"/>
</dbReference>
<dbReference type="Gene3D" id="1.10.101.10">
    <property type="entry name" value="PGBD-like superfamily/PGBD"/>
    <property type="match status" value="1"/>
</dbReference>
<evidence type="ECO:0000256" key="6">
    <source>
        <dbReference type="ARBA" id="ARBA00023316"/>
    </source>
</evidence>
<dbReference type="PROSITE" id="PS52029">
    <property type="entry name" value="LD_TPASE"/>
    <property type="match status" value="1"/>
</dbReference>
<dbReference type="InterPro" id="IPR005490">
    <property type="entry name" value="LD_TPept_cat_dom"/>
</dbReference>
<protein>
    <submittedName>
        <fullName evidence="9">Murein L,D-transpeptidase, YcbB/YkuD family</fullName>
    </submittedName>
</protein>
<name>A0A347U7D5_9BACT</name>
<dbReference type="KEGG" id="aell:AELL_1093"/>
<sequence length="591" mass="68977">MNRLKVVAVSMFLMNSYLFSNTIEEQNKIKKEISIEQNIQDEIKNFLNKNYSPLFINKKTLKEYYSLNQFKTFWTDENGLKDISLTLLETIKNDPVLKPIANNIFRIDEIEKKINNSENSKKDILEIEFLMTELYDKYSYYLLNGSINWKAFQEKLTELEKDDEINAQWDRYEIKINHKELLKTAIENNDLSVAFKELDFNYPNANKLIDAISNLEKVVQNGDYIKLPPFKTLRIGDQSEVVKVLRQRLMQSQELTKTCENSINAQNIVTNSLTTNENAQEMIEEKVITSCEEIFDEDLKNAVISFQKSHGLYADGIVGLQTQKFLNKSAKEKIEQIRVNLERMRWLPRDFGEKYLLINIPDYRLKMVENNDIKLNMAVVVGEKKHPTPIFSDNMSYIVLNPNWNIPESIAKKEILPKLLKDPNYLASKGIDIYQGWHKDSEKVETTEVLDTLILQDVEAVPNFRFTQGPSDENPLGKMKFMFPNKHAVYLHDTPAKSLFNNARRAYSHGCIRLSRPDELLMTIANDDKNLNIEKVTQILETETEKEKAIGLSKKIPVHIIYLTSWVDDNGELQFREDIYDYDKIQEELIY</sequence>
<comment type="similarity">
    <text evidence="2">Belongs to the YkuD family.</text>
</comment>
<proteinExistence type="inferred from homology"/>
<evidence type="ECO:0000313" key="10">
    <source>
        <dbReference type="EMBL" id="RXI30637.1"/>
    </source>
</evidence>
<evidence type="ECO:0000256" key="3">
    <source>
        <dbReference type="ARBA" id="ARBA00022679"/>
    </source>
</evidence>
<dbReference type="InterPro" id="IPR045380">
    <property type="entry name" value="LD_TPept_scaffold_dom"/>
</dbReference>
<evidence type="ECO:0000256" key="4">
    <source>
        <dbReference type="ARBA" id="ARBA00022960"/>
    </source>
</evidence>
<keyword evidence="4 7" id="KW-0133">Cell shape</keyword>
<evidence type="ECO:0000256" key="2">
    <source>
        <dbReference type="ARBA" id="ARBA00005992"/>
    </source>
</evidence>
<evidence type="ECO:0000256" key="7">
    <source>
        <dbReference type="PROSITE-ProRule" id="PRU01373"/>
    </source>
</evidence>